<dbReference type="Proteomes" id="UP000176198">
    <property type="component" value="Unassembled WGS sequence"/>
</dbReference>
<sequence>MVGSISKTLYHELMRKEARQKEVKLRKNFFPTLLITIFLWVLLAGLIYFVDPNSFGAIIAFFVLVFLTLVFTFSILLANSILGTVFSLGLTFFVILRYFGIGNILNFILILGVLVVFSFIYLKKT</sequence>
<name>A0A1F7WKU3_9BACT</name>
<gene>
    <name evidence="2" type="ORF">A2115_01365</name>
</gene>
<keyword evidence="1" id="KW-0812">Transmembrane</keyword>
<dbReference type="AlphaFoldDB" id="A0A1F7WKU3"/>
<evidence type="ECO:0000256" key="1">
    <source>
        <dbReference type="SAM" id="Phobius"/>
    </source>
</evidence>
<evidence type="ECO:0000313" key="3">
    <source>
        <dbReference type="Proteomes" id="UP000176198"/>
    </source>
</evidence>
<feature type="transmembrane region" description="Helical" evidence="1">
    <location>
        <begin position="81"/>
        <end position="98"/>
    </location>
</feature>
<dbReference type="STRING" id="1802471.A2115_01365"/>
<feature type="transmembrane region" description="Helical" evidence="1">
    <location>
        <begin position="104"/>
        <end position="122"/>
    </location>
</feature>
<protein>
    <submittedName>
        <fullName evidence="2">Uncharacterized protein</fullName>
    </submittedName>
</protein>
<feature type="transmembrane region" description="Helical" evidence="1">
    <location>
        <begin position="55"/>
        <end position="76"/>
    </location>
</feature>
<evidence type="ECO:0000313" key="2">
    <source>
        <dbReference type="EMBL" id="OGM03147.1"/>
    </source>
</evidence>
<keyword evidence="1" id="KW-1133">Transmembrane helix</keyword>
<feature type="transmembrane region" description="Helical" evidence="1">
    <location>
        <begin position="29"/>
        <end position="49"/>
    </location>
</feature>
<organism evidence="2 3">
    <name type="scientific">Candidatus Woesebacteria bacterium GWA1_41_8</name>
    <dbReference type="NCBI Taxonomy" id="1802471"/>
    <lineage>
        <taxon>Bacteria</taxon>
        <taxon>Candidatus Woeseibacteriota</taxon>
    </lineage>
</organism>
<keyword evidence="1" id="KW-0472">Membrane</keyword>
<accession>A0A1F7WKU3</accession>
<reference evidence="2 3" key="1">
    <citation type="journal article" date="2016" name="Nat. Commun.">
        <title>Thousands of microbial genomes shed light on interconnected biogeochemical processes in an aquifer system.</title>
        <authorList>
            <person name="Anantharaman K."/>
            <person name="Brown C.T."/>
            <person name="Hug L.A."/>
            <person name="Sharon I."/>
            <person name="Castelle C.J."/>
            <person name="Probst A.J."/>
            <person name="Thomas B.C."/>
            <person name="Singh A."/>
            <person name="Wilkins M.J."/>
            <person name="Karaoz U."/>
            <person name="Brodie E.L."/>
            <person name="Williams K.H."/>
            <person name="Hubbard S.S."/>
            <person name="Banfield J.F."/>
        </authorList>
    </citation>
    <scope>NUCLEOTIDE SEQUENCE [LARGE SCALE GENOMIC DNA]</scope>
</reference>
<comment type="caution">
    <text evidence="2">The sequence shown here is derived from an EMBL/GenBank/DDBJ whole genome shotgun (WGS) entry which is preliminary data.</text>
</comment>
<proteinExistence type="predicted"/>
<dbReference type="EMBL" id="MGFJ01000005">
    <property type="protein sequence ID" value="OGM03147.1"/>
    <property type="molecule type" value="Genomic_DNA"/>
</dbReference>